<feature type="region of interest" description="Disordered" evidence="1">
    <location>
        <begin position="167"/>
        <end position="200"/>
    </location>
</feature>
<feature type="signal peptide" evidence="2">
    <location>
        <begin position="1"/>
        <end position="18"/>
    </location>
</feature>
<protein>
    <recommendedName>
        <fullName evidence="5">Secreted protein</fullName>
    </recommendedName>
</protein>
<feature type="chain" id="PRO_5020038794" description="Secreted protein" evidence="2">
    <location>
        <begin position="19"/>
        <end position="200"/>
    </location>
</feature>
<dbReference type="EMBL" id="BGZK01001374">
    <property type="protein sequence ID" value="GBP78562.1"/>
    <property type="molecule type" value="Genomic_DNA"/>
</dbReference>
<name>A0A4C1YUI4_EUMVA</name>
<evidence type="ECO:0000313" key="3">
    <source>
        <dbReference type="EMBL" id="GBP78562.1"/>
    </source>
</evidence>
<comment type="caution">
    <text evidence="3">The sequence shown here is derived from an EMBL/GenBank/DDBJ whole genome shotgun (WGS) entry which is preliminary data.</text>
</comment>
<proteinExistence type="predicted"/>
<reference evidence="3 4" key="1">
    <citation type="journal article" date="2019" name="Commun. Biol.">
        <title>The bagworm genome reveals a unique fibroin gene that provides high tensile strength.</title>
        <authorList>
            <person name="Kono N."/>
            <person name="Nakamura H."/>
            <person name="Ohtoshi R."/>
            <person name="Tomita M."/>
            <person name="Numata K."/>
            <person name="Arakawa K."/>
        </authorList>
    </citation>
    <scope>NUCLEOTIDE SEQUENCE [LARGE SCALE GENOMIC DNA]</scope>
</reference>
<gene>
    <name evidence="3" type="ORF">EVAR_61573_1</name>
</gene>
<feature type="compositionally biased region" description="Polar residues" evidence="1">
    <location>
        <begin position="169"/>
        <end position="178"/>
    </location>
</feature>
<sequence length="200" mass="21682">MSMVLSVLLRTASTSLTGMPSFRCSLCTEWTATCYAKSVITSSAENSTDMPRITDLTFRFSSSGRVHLEGVLILGELSAFDSRERRWCGGHFSSLKCVGGGRGVMYSRSTVPGGPRGRSGGSDLHKKSTMVCAEPHKVNYIATSCTSFCRGSGTCRSEPKSPYIKATSVPDSRTQLQHGTHFVQAHKRRGSKPNRTSPYG</sequence>
<keyword evidence="4" id="KW-1185">Reference proteome</keyword>
<keyword evidence="2" id="KW-0732">Signal</keyword>
<evidence type="ECO:0000256" key="2">
    <source>
        <dbReference type="SAM" id="SignalP"/>
    </source>
</evidence>
<evidence type="ECO:0000313" key="4">
    <source>
        <dbReference type="Proteomes" id="UP000299102"/>
    </source>
</evidence>
<accession>A0A4C1YUI4</accession>
<organism evidence="3 4">
    <name type="scientific">Eumeta variegata</name>
    <name type="common">Bagworm moth</name>
    <name type="synonym">Eumeta japonica</name>
    <dbReference type="NCBI Taxonomy" id="151549"/>
    <lineage>
        <taxon>Eukaryota</taxon>
        <taxon>Metazoa</taxon>
        <taxon>Ecdysozoa</taxon>
        <taxon>Arthropoda</taxon>
        <taxon>Hexapoda</taxon>
        <taxon>Insecta</taxon>
        <taxon>Pterygota</taxon>
        <taxon>Neoptera</taxon>
        <taxon>Endopterygota</taxon>
        <taxon>Lepidoptera</taxon>
        <taxon>Glossata</taxon>
        <taxon>Ditrysia</taxon>
        <taxon>Tineoidea</taxon>
        <taxon>Psychidae</taxon>
        <taxon>Oiketicinae</taxon>
        <taxon>Eumeta</taxon>
    </lineage>
</organism>
<dbReference type="AlphaFoldDB" id="A0A4C1YUI4"/>
<evidence type="ECO:0000256" key="1">
    <source>
        <dbReference type="SAM" id="MobiDB-lite"/>
    </source>
</evidence>
<dbReference type="Proteomes" id="UP000299102">
    <property type="component" value="Unassembled WGS sequence"/>
</dbReference>
<evidence type="ECO:0008006" key="5">
    <source>
        <dbReference type="Google" id="ProtNLM"/>
    </source>
</evidence>